<evidence type="ECO:0000313" key="15">
    <source>
        <dbReference type="Proteomes" id="UP000317180"/>
    </source>
</evidence>
<dbReference type="SUPFAM" id="SSF103473">
    <property type="entry name" value="MFS general substrate transporter"/>
    <property type="match status" value="1"/>
</dbReference>
<dbReference type="SMART" id="SM00342">
    <property type="entry name" value="HTH_ARAC"/>
    <property type="match status" value="1"/>
</dbReference>
<reference evidence="12 15" key="2">
    <citation type="submission" date="2019-06" db="EMBL/GenBank/DDBJ databases">
        <title>Whole genome shotgun sequence of Brevibacillus agri NBRC 15538.</title>
        <authorList>
            <person name="Hosoyama A."/>
            <person name="Uohara A."/>
            <person name="Ohji S."/>
            <person name="Ichikawa N."/>
        </authorList>
    </citation>
    <scope>NUCLEOTIDE SEQUENCE [LARGE SCALE GENOMIC DNA]</scope>
    <source>
        <strain evidence="12 15">NBRC 15538</strain>
    </source>
</reference>
<dbReference type="Proteomes" id="UP000276178">
    <property type="component" value="Unassembled WGS sequence"/>
</dbReference>
<keyword evidence="9" id="KW-0804">Transcription</keyword>
<feature type="transmembrane region" description="Helical" evidence="10">
    <location>
        <begin position="188"/>
        <end position="205"/>
    </location>
</feature>
<evidence type="ECO:0000313" key="14">
    <source>
        <dbReference type="Proteomes" id="UP000276178"/>
    </source>
</evidence>
<dbReference type="PROSITE" id="PS01124">
    <property type="entry name" value="HTH_ARAC_FAMILY_2"/>
    <property type="match status" value="1"/>
</dbReference>
<gene>
    <name evidence="12" type="ORF">BAG01nite_40710</name>
    <name evidence="13" type="ORF">EB820_25300</name>
</gene>
<dbReference type="InterPro" id="IPR051788">
    <property type="entry name" value="MFS_Transporter"/>
</dbReference>
<feature type="transmembrane region" description="Helical" evidence="10">
    <location>
        <begin position="217"/>
        <end position="234"/>
    </location>
</feature>
<feature type="domain" description="HTH araC/xylS-type" evidence="11">
    <location>
        <begin position="1"/>
        <end position="59"/>
    </location>
</feature>
<organism evidence="13 14">
    <name type="scientific">Brevibacillus agri</name>
    <dbReference type="NCBI Taxonomy" id="51101"/>
    <lineage>
        <taxon>Bacteria</taxon>
        <taxon>Bacillati</taxon>
        <taxon>Bacillota</taxon>
        <taxon>Bacilli</taxon>
        <taxon>Bacillales</taxon>
        <taxon>Paenibacillaceae</taxon>
        <taxon>Brevibacillus</taxon>
    </lineage>
</organism>
<dbReference type="InterPro" id="IPR018062">
    <property type="entry name" value="HTH_AraC-typ_CS"/>
</dbReference>
<dbReference type="Gene3D" id="1.20.1250.20">
    <property type="entry name" value="MFS general substrate transporter like domains"/>
    <property type="match status" value="1"/>
</dbReference>
<keyword evidence="3" id="KW-0813">Transport</keyword>
<dbReference type="GO" id="GO:0003700">
    <property type="term" value="F:DNA-binding transcription factor activity"/>
    <property type="evidence" value="ECO:0007669"/>
    <property type="project" value="InterPro"/>
</dbReference>
<evidence type="ECO:0000256" key="8">
    <source>
        <dbReference type="ARBA" id="ARBA00023136"/>
    </source>
</evidence>
<dbReference type="InterPro" id="IPR011701">
    <property type="entry name" value="MFS"/>
</dbReference>
<dbReference type="GO" id="GO:0043565">
    <property type="term" value="F:sequence-specific DNA binding"/>
    <property type="evidence" value="ECO:0007669"/>
    <property type="project" value="InterPro"/>
</dbReference>
<dbReference type="EMBL" id="RHHN01000123">
    <property type="protein sequence ID" value="RNB46081.1"/>
    <property type="molecule type" value="Genomic_DNA"/>
</dbReference>
<evidence type="ECO:0000259" key="11">
    <source>
        <dbReference type="PROSITE" id="PS01124"/>
    </source>
</evidence>
<comment type="subcellular location">
    <subcellularLocation>
        <location evidence="1">Cell membrane</location>
        <topology evidence="1">Multi-pass membrane protein</topology>
    </subcellularLocation>
</comment>
<evidence type="ECO:0000256" key="6">
    <source>
        <dbReference type="ARBA" id="ARBA00023015"/>
    </source>
</evidence>
<dbReference type="PROSITE" id="PS00041">
    <property type="entry name" value="HTH_ARAC_FAMILY_1"/>
    <property type="match status" value="1"/>
</dbReference>
<keyword evidence="7" id="KW-0238">DNA-binding</keyword>
<dbReference type="PANTHER" id="PTHR23514:SF3">
    <property type="entry name" value="BYPASS OF STOP CODON PROTEIN 6"/>
    <property type="match status" value="1"/>
</dbReference>
<evidence type="ECO:0000256" key="10">
    <source>
        <dbReference type="SAM" id="Phobius"/>
    </source>
</evidence>
<feature type="transmembrane region" description="Helical" evidence="10">
    <location>
        <begin position="69"/>
        <end position="87"/>
    </location>
</feature>
<evidence type="ECO:0000256" key="3">
    <source>
        <dbReference type="ARBA" id="ARBA00022448"/>
    </source>
</evidence>
<feature type="transmembrane region" description="Helical" evidence="10">
    <location>
        <begin position="272"/>
        <end position="295"/>
    </location>
</feature>
<dbReference type="PRINTS" id="PR00032">
    <property type="entry name" value="HTHARAC"/>
</dbReference>
<dbReference type="GeneID" id="82811684"/>
<dbReference type="SUPFAM" id="SSF46689">
    <property type="entry name" value="Homeodomain-like"/>
    <property type="match status" value="1"/>
</dbReference>
<evidence type="ECO:0000256" key="5">
    <source>
        <dbReference type="ARBA" id="ARBA00022989"/>
    </source>
</evidence>
<dbReference type="Pfam" id="PF12833">
    <property type="entry name" value="HTH_18"/>
    <property type="match status" value="1"/>
</dbReference>
<keyword evidence="6" id="KW-0805">Transcription regulation</keyword>
<feature type="transmembrane region" description="Helical" evidence="10">
    <location>
        <begin position="301"/>
        <end position="321"/>
    </location>
</feature>
<comment type="similarity">
    <text evidence="2">Belongs to the major facilitator superfamily.</text>
</comment>
<dbReference type="InterPro" id="IPR036259">
    <property type="entry name" value="MFS_trans_sf"/>
</dbReference>
<evidence type="ECO:0000313" key="12">
    <source>
        <dbReference type="EMBL" id="GED27969.1"/>
    </source>
</evidence>
<evidence type="ECO:0000256" key="1">
    <source>
        <dbReference type="ARBA" id="ARBA00004651"/>
    </source>
</evidence>
<dbReference type="Pfam" id="PF07690">
    <property type="entry name" value="MFS_1"/>
    <property type="match status" value="1"/>
</dbReference>
<evidence type="ECO:0000256" key="9">
    <source>
        <dbReference type="ARBA" id="ARBA00023163"/>
    </source>
</evidence>
<dbReference type="InterPro" id="IPR018060">
    <property type="entry name" value="HTH_AraC"/>
</dbReference>
<dbReference type="GO" id="GO:0022857">
    <property type="term" value="F:transmembrane transporter activity"/>
    <property type="evidence" value="ECO:0007669"/>
    <property type="project" value="InterPro"/>
</dbReference>
<protein>
    <submittedName>
        <fullName evidence="13">MFS transporter</fullName>
    </submittedName>
</protein>
<dbReference type="Gene3D" id="3.40.50.1980">
    <property type="entry name" value="Nitrogenase molybdenum iron protein domain"/>
    <property type="match status" value="1"/>
</dbReference>
<dbReference type="RefSeq" id="WP_122953504.1">
    <property type="nucleotide sequence ID" value="NZ_BJOD01000055.1"/>
</dbReference>
<reference evidence="13 14" key="1">
    <citation type="submission" date="2018-10" db="EMBL/GenBank/DDBJ databases">
        <title>Phylogenomics of Brevibacillus.</title>
        <authorList>
            <person name="Dunlap C."/>
        </authorList>
    </citation>
    <scope>NUCLEOTIDE SEQUENCE [LARGE SCALE GENOMIC DNA]</scope>
    <source>
        <strain evidence="13 14">NRRL NRS 1219</strain>
    </source>
</reference>
<dbReference type="Gene3D" id="1.10.10.60">
    <property type="entry name" value="Homeodomain-like"/>
    <property type="match status" value="1"/>
</dbReference>
<keyword evidence="15" id="KW-1185">Reference proteome</keyword>
<dbReference type="InterPro" id="IPR009057">
    <property type="entry name" value="Homeodomain-like_sf"/>
</dbReference>
<evidence type="ECO:0000256" key="4">
    <source>
        <dbReference type="ARBA" id="ARBA00022692"/>
    </source>
</evidence>
<dbReference type="PANTHER" id="PTHR23514">
    <property type="entry name" value="BYPASS OF STOP CODON PROTEIN 6"/>
    <property type="match status" value="1"/>
</dbReference>
<proteinExistence type="inferred from homology"/>
<evidence type="ECO:0000256" key="2">
    <source>
        <dbReference type="ARBA" id="ARBA00008335"/>
    </source>
</evidence>
<dbReference type="AlphaFoldDB" id="A0A3M8A513"/>
<evidence type="ECO:0000313" key="13">
    <source>
        <dbReference type="EMBL" id="RNB46081.1"/>
    </source>
</evidence>
<evidence type="ECO:0000256" key="7">
    <source>
        <dbReference type="ARBA" id="ARBA00023125"/>
    </source>
</evidence>
<keyword evidence="5 10" id="KW-1133">Transmembrane helix</keyword>
<dbReference type="OrthoDB" id="9807321at2"/>
<keyword evidence="8 10" id="KW-0472">Membrane</keyword>
<comment type="caution">
    <text evidence="13">The sequence shown here is derived from an EMBL/GenBank/DDBJ whole genome shotgun (WGS) entry which is preliminary data.</text>
</comment>
<dbReference type="InterPro" id="IPR020449">
    <property type="entry name" value="Tscrpt_reg_AraC-type_HTH"/>
</dbReference>
<name>A0A3M8A513_9BACL</name>
<dbReference type="Proteomes" id="UP000317180">
    <property type="component" value="Unassembled WGS sequence"/>
</dbReference>
<sequence>MSPSDYLSQIRINRAKEQLLTSRAPVKEIAAQVGFADEFYFSRKFKKTVGTAPSAFLGSKKSHMAIMNFPYVGHLLALGVVPSIGVYDQNRDRHRRELLGARLHYPLKRTKRFEAQLADYNLQALRESRPELIVCSDYDSEAYGLSTMQKMGPTVVIPWIYVMAEVGLATWLPTYLVQVRGLALTEGAFYLSGFYLVFTIGRLTAHRWIGRIGQEKAVLLCSLSAIVALALAIAGSSGTLGFFIASGISFAAIFPTIAAIACQLYPAHTGKVLGFLFTPSGIGSLLANAAIGAAASQYGMGFGFSLILIFLALVVCMGSVMNGNKKKHQPLPVEPSLENE</sequence>
<keyword evidence="4 10" id="KW-0812">Transmembrane</keyword>
<feature type="transmembrane region" description="Helical" evidence="10">
    <location>
        <begin position="155"/>
        <end position="176"/>
    </location>
</feature>
<dbReference type="GO" id="GO:0005886">
    <property type="term" value="C:plasma membrane"/>
    <property type="evidence" value="ECO:0007669"/>
    <property type="project" value="UniProtKB-SubCell"/>
</dbReference>
<dbReference type="EMBL" id="BJOD01000055">
    <property type="protein sequence ID" value="GED27969.1"/>
    <property type="molecule type" value="Genomic_DNA"/>
</dbReference>
<accession>A0A3M8A513</accession>
<feature type="transmembrane region" description="Helical" evidence="10">
    <location>
        <begin position="240"/>
        <end position="265"/>
    </location>
</feature>